<dbReference type="PRINTS" id="PR00169">
    <property type="entry name" value="KCHANNEL"/>
</dbReference>
<dbReference type="InterPro" id="IPR027359">
    <property type="entry name" value="Volt_channel_dom_sf"/>
</dbReference>
<evidence type="ECO:0000259" key="13">
    <source>
        <dbReference type="Pfam" id="PF00520"/>
    </source>
</evidence>
<dbReference type="Gene3D" id="1.10.287.70">
    <property type="match status" value="1"/>
</dbReference>
<comment type="caution">
    <text evidence="14">The sequence shown here is derived from an EMBL/GenBank/DDBJ whole genome shotgun (WGS) entry which is preliminary data.</text>
</comment>
<evidence type="ECO:0000313" key="15">
    <source>
        <dbReference type="Proteomes" id="UP001300692"/>
    </source>
</evidence>
<keyword evidence="9" id="KW-0406">Ion transport</keyword>
<dbReference type="SUPFAM" id="SSF81324">
    <property type="entry name" value="Voltage-gated potassium channels"/>
    <property type="match status" value="1"/>
</dbReference>
<feature type="transmembrane region" description="Helical" evidence="12">
    <location>
        <begin position="217"/>
        <end position="236"/>
    </location>
</feature>
<evidence type="ECO:0000256" key="3">
    <source>
        <dbReference type="ARBA" id="ARBA00022538"/>
    </source>
</evidence>
<sequence length="279" mass="31167">MKKEEVSHLSNWQQKIHEIIFGYETAGGKLFDVFLLIAILMSVMEVMLESVPEIDARFDYELKVVEWIFTFLFSLEYIARIISSPRPIQYIFSFMGIIDLLSLIPTYLGIFIDGTHALSVIRSIRLIRVFRILKLTHFMGGAQQLGSALWSSRHKIIVFLGTVLCLVVIIGTLMYMLEGGKNGFTSIPKSIYWSIVTITTVGYGDIAPATWMGQTLASALMIIGYAIIAVPTGIVTNEIIRGENVRNAAVCHNCGTRGLPSHSNYCLNCGSQIKFSDQK</sequence>
<keyword evidence="8 12" id="KW-1133">Transmembrane helix</keyword>
<dbReference type="EMBL" id="JAOYOD010000001">
    <property type="protein sequence ID" value="MCV9388629.1"/>
    <property type="molecule type" value="Genomic_DNA"/>
</dbReference>
<evidence type="ECO:0000256" key="12">
    <source>
        <dbReference type="SAM" id="Phobius"/>
    </source>
</evidence>
<dbReference type="PANTHER" id="PTHR11537:SF254">
    <property type="entry name" value="POTASSIUM VOLTAGE-GATED CHANNEL PROTEIN SHAB"/>
    <property type="match status" value="1"/>
</dbReference>
<keyword evidence="6" id="KW-0851">Voltage-gated channel</keyword>
<dbReference type="InterPro" id="IPR028325">
    <property type="entry name" value="VG_K_chnl"/>
</dbReference>
<feature type="transmembrane region" description="Helical" evidence="12">
    <location>
        <begin position="88"/>
        <end position="112"/>
    </location>
</feature>
<evidence type="ECO:0000256" key="8">
    <source>
        <dbReference type="ARBA" id="ARBA00022989"/>
    </source>
</evidence>
<feature type="transmembrane region" description="Helical" evidence="12">
    <location>
        <begin position="190"/>
        <end position="211"/>
    </location>
</feature>
<dbReference type="RefSeq" id="WP_264139513.1">
    <property type="nucleotide sequence ID" value="NZ_JAOYOD010000001.1"/>
</dbReference>
<evidence type="ECO:0000256" key="2">
    <source>
        <dbReference type="ARBA" id="ARBA00022448"/>
    </source>
</evidence>
<reference evidence="14 15" key="1">
    <citation type="submission" date="2022-10" db="EMBL/GenBank/DDBJ databases">
        <title>Comparative genomics and taxonomic characterization of three novel marine species of genus Reichenbachiella exhibiting antioxidant and polysaccharide degradation activities.</title>
        <authorList>
            <person name="Muhammad N."/>
            <person name="Lee Y.-J."/>
            <person name="Ko J."/>
            <person name="Kim S.-G."/>
        </authorList>
    </citation>
    <scope>NUCLEOTIDE SEQUENCE [LARGE SCALE GENOMIC DNA]</scope>
    <source>
        <strain evidence="14 15">ABR2-5</strain>
    </source>
</reference>
<feature type="transmembrane region" description="Helical" evidence="12">
    <location>
        <begin position="156"/>
        <end position="178"/>
    </location>
</feature>
<feature type="domain" description="Ion transport" evidence="13">
    <location>
        <begin position="29"/>
        <end position="239"/>
    </location>
</feature>
<keyword evidence="3" id="KW-0633">Potassium transport</keyword>
<dbReference type="InterPro" id="IPR005821">
    <property type="entry name" value="Ion_trans_dom"/>
</dbReference>
<dbReference type="PANTHER" id="PTHR11537">
    <property type="entry name" value="VOLTAGE-GATED POTASSIUM CHANNEL"/>
    <property type="match status" value="1"/>
</dbReference>
<evidence type="ECO:0000256" key="5">
    <source>
        <dbReference type="ARBA" id="ARBA00022826"/>
    </source>
</evidence>
<accession>A0ABT3CYJ7</accession>
<dbReference type="Pfam" id="PF00520">
    <property type="entry name" value="Ion_trans"/>
    <property type="match status" value="1"/>
</dbReference>
<comment type="subcellular location">
    <subcellularLocation>
        <location evidence="1">Membrane</location>
        <topology evidence="1">Multi-pass membrane protein</topology>
    </subcellularLocation>
</comment>
<evidence type="ECO:0000256" key="7">
    <source>
        <dbReference type="ARBA" id="ARBA00022958"/>
    </source>
</evidence>
<evidence type="ECO:0000256" key="9">
    <source>
        <dbReference type="ARBA" id="ARBA00023065"/>
    </source>
</evidence>
<evidence type="ECO:0000256" key="4">
    <source>
        <dbReference type="ARBA" id="ARBA00022692"/>
    </source>
</evidence>
<dbReference type="Proteomes" id="UP001300692">
    <property type="component" value="Unassembled WGS sequence"/>
</dbReference>
<evidence type="ECO:0000256" key="1">
    <source>
        <dbReference type="ARBA" id="ARBA00004141"/>
    </source>
</evidence>
<evidence type="ECO:0000256" key="11">
    <source>
        <dbReference type="ARBA" id="ARBA00023303"/>
    </source>
</evidence>
<keyword evidence="7" id="KW-0630">Potassium</keyword>
<proteinExistence type="predicted"/>
<keyword evidence="2" id="KW-0813">Transport</keyword>
<protein>
    <submittedName>
        <fullName evidence="14">Ion transporter</fullName>
    </submittedName>
</protein>
<evidence type="ECO:0000256" key="6">
    <source>
        <dbReference type="ARBA" id="ARBA00022882"/>
    </source>
</evidence>
<feature type="transmembrane region" description="Helical" evidence="12">
    <location>
        <begin position="64"/>
        <end position="82"/>
    </location>
</feature>
<keyword evidence="5" id="KW-0631">Potassium channel</keyword>
<evidence type="ECO:0000256" key="10">
    <source>
        <dbReference type="ARBA" id="ARBA00023136"/>
    </source>
</evidence>
<evidence type="ECO:0000313" key="14">
    <source>
        <dbReference type="EMBL" id="MCV9388629.1"/>
    </source>
</evidence>
<keyword evidence="15" id="KW-1185">Reference proteome</keyword>
<keyword evidence="11" id="KW-0407">Ion channel</keyword>
<organism evidence="14 15">
    <name type="scientific">Reichenbachiella ulvae</name>
    <dbReference type="NCBI Taxonomy" id="2980104"/>
    <lineage>
        <taxon>Bacteria</taxon>
        <taxon>Pseudomonadati</taxon>
        <taxon>Bacteroidota</taxon>
        <taxon>Cytophagia</taxon>
        <taxon>Cytophagales</taxon>
        <taxon>Reichenbachiellaceae</taxon>
        <taxon>Reichenbachiella</taxon>
    </lineage>
</organism>
<keyword evidence="10 12" id="KW-0472">Membrane</keyword>
<gene>
    <name evidence="14" type="ORF">N7U62_18225</name>
</gene>
<keyword evidence="4 12" id="KW-0812">Transmembrane</keyword>
<dbReference type="Gene3D" id="1.20.120.350">
    <property type="entry name" value="Voltage-gated potassium channels. Chain C"/>
    <property type="match status" value="1"/>
</dbReference>
<name>A0ABT3CYJ7_9BACT</name>